<evidence type="ECO:0000313" key="2">
    <source>
        <dbReference type="Proteomes" id="UP000570474"/>
    </source>
</evidence>
<dbReference type="AlphaFoldDB" id="A0A847RSA1"/>
<evidence type="ECO:0000313" key="1">
    <source>
        <dbReference type="EMBL" id="NLR63667.1"/>
    </source>
</evidence>
<accession>A0A847RSA1</accession>
<dbReference type="Proteomes" id="UP000570474">
    <property type="component" value="Unassembled WGS sequence"/>
</dbReference>
<evidence type="ECO:0008006" key="3">
    <source>
        <dbReference type="Google" id="ProtNLM"/>
    </source>
</evidence>
<protein>
    <recommendedName>
        <fullName evidence="3">Lipoprotein</fullName>
    </recommendedName>
</protein>
<sequence>MKQLFIGLIITISITGCKTAVVAQKKDKMDATFEKFDFESWDNNYANYKKGTTEYSYFMKDGAEIYPDITGTIIIPPKPDFYSIYKSYYKNNGHIKEKGKLLGIKNSLIKIGTWYYFDSTSTKPREVNEDKKFGKFDYNKLLTFLTNKGDINIHTGMNRDKLEIEFYSTDSSLQKLWKVYLLQEVHDLGDKIGMKGRLYFIDGNTGEMIKSEQLSAYKGVYPQALYMR</sequence>
<proteinExistence type="predicted"/>
<organism evidence="1 2">
    <name type="scientific">Chitinophaga varians</name>
    <dbReference type="NCBI Taxonomy" id="2202339"/>
    <lineage>
        <taxon>Bacteria</taxon>
        <taxon>Pseudomonadati</taxon>
        <taxon>Bacteroidota</taxon>
        <taxon>Chitinophagia</taxon>
        <taxon>Chitinophagales</taxon>
        <taxon>Chitinophagaceae</taxon>
        <taxon>Chitinophaga</taxon>
    </lineage>
</organism>
<comment type="caution">
    <text evidence="1">The sequence shown here is derived from an EMBL/GenBank/DDBJ whole genome shotgun (WGS) entry which is preliminary data.</text>
</comment>
<gene>
    <name evidence="1" type="ORF">HGH92_05040</name>
</gene>
<dbReference type="RefSeq" id="WP_168869657.1">
    <property type="nucleotide sequence ID" value="NZ_JABAIA010000001.1"/>
</dbReference>
<name>A0A847RSA1_9BACT</name>
<keyword evidence="2" id="KW-1185">Reference proteome</keyword>
<dbReference type="PROSITE" id="PS51257">
    <property type="entry name" value="PROKAR_LIPOPROTEIN"/>
    <property type="match status" value="1"/>
</dbReference>
<reference evidence="1 2" key="1">
    <citation type="submission" date="2020-04" db="EMBL/GenBank/DDBJ databases">
        <authorList>
            <person name="Yin C."/>
        </authorList>
    </citation>
    <scope>NUCLEOTIDE SEQUENCE [LARGE SCALE GENOMIC DNA]</scope>
    <source>
        <strain evidence="1 2">Ae27</strain>
    </source>
</reference>
<dbReference type="EMBL" id="JABAIA010000001">
    <property type="protein sequence ID" value="NLR63667.1"/>
    <property type="molecule type" value="Genomic_DNA"/>
</dbReference>